<dbReference type="Pfam" id="PF10502">
    <property type="entry name" value="Peptidase_S26"/>
    <property type="match status" value="1"/>
</dbReference>
<evidence type="ECO:0000256" key="13">
    <source>
        <dbReference type="RuleBase" id="RU362042"/>
    </source>
</evidence>
<dbReference type="NCBIfam" id="TIGR02227">
    <property type="entry name" value="sigpep_I_bact"/>
    <property type="match status" value="1"/>
</dbReference>
<dbReference type="AlphaFoldDB" id="A0A562QEF8"/>
<dbReference type="PROSITE" id="PS00501">
    <property type="entry name" value="SPASE_I_1"/>
    <property type="match status" value="1"/>
</dbReference>
<keyword evidence="9" id="KW-1133">Transmembrane helix</keyword>
<dbReference type="GO" id="GO:0004252">
    <property type="term" value="F:serine-type endopeptidase activity"/>
    <property type="evidence" value="ECO:0007669"/>
    <property type="project" value="InterPro"/>
</dbReference>
<dbReference type="GO" id="GO:0009003">
    <property type="term" value="F:signal peptidase activity"/>
    <property type="evidence" value="ECO:0007669"/>
    <property type="project" value="UniProtKB-EC"/>
</dbReference>
<keyword evidence="5" id="KW-1003">Cell membrane</keyword>
<evidence type="ECO:0000313" key="16">
    <source>
        <dbReference type="Proteomes" id="UP000315711"/>
    </source>
</evidence>
<dbReference type="Gene3D" id="2.10.109.10">
    <property type="entry name" value="Umud Fragment, subunit A"/>
    <property type="match status" value="1"/>
</dbReference>
<sequence length="183" mass="20768">MSEEKKESWEWLKAIVVALVLAFLIRQFLFAPVVVDGESMMPTLEHNDRMIINKIGYIFDEPKRFDIIVFHAPAGKDYIKRVIGLPGDTIEYRDDILYVNGEAIAEPYLDELKQIYDGGSVTGDFKLVDVTTETVVPEDELFVLGDNRRHSKDSRDIGTVHIDEVVGRANVVFWPLTNIGIAK</sequence>
<comment type="subcellular location">
    <subcellularLocation>
        <location evidence="2">Cell membrane</location>
        <topology evidence="2">Single-pass type II membrane protein</topology>
    </subcellularLocation>
    <subcellularLocation>
        <location evidence="13">Membrane</location>
        <topology evidence="13">Single-pass type II membrane protein</topology>
    </subcellularLocation>
</comment>
<dbReference type="GO" id="GO:0005886">
    <property type="term" value="C:plasma membrane"/>
    <property type="evidence" value="ECO:0007669"/>
    <property type="project" value="UniProtKB-SubCell"/>
</dbReference>
<dbReference type="InterPro" id="IPR036286">
    <property type="entry name" value="LexA/Signal_pep-like_sf"/>
</dbReference>
<evidence type="ECO:0000256" key="6">
    <source>
        <dbReference type="ARBA" id="ARBA00022670"/>
    </source>
</evidence>
<keyword evidence="6 12" id="KW-0645">Protease</keyword>
<evidence type="ECO:0000259" key="14">
    <source>
        <dbReference type="Pfam" id="PF10502"/>
    </source>
</evidence>
<protein>
    <recommendedName>
        <fullName evidence="4 12">Signal peptidase I</fullName>
        <ecNumber evidence="4 12">3.4.21.89</ecNumber>
    </recommendedName>
</protein>
<organism evidence="15 16">
    <name type="scientific">Halalkalibacter nanhaiisediminis</name>
    <dbReference type="NCBI Taxonomy" id="688079"/>
    <lineage>
        <taxon>Bacteria</taxon>
        <taxon>Bacillati</taxon>
        <taxon>Bacillota</taxon>
        <taxon>Bacilli</taxon>
        <taxon>Bacillales</taxon>
        <taxon>Bacillaceae</taxon>
        <taxon>Halalkalibacter</taxon>
    </lineage>
</organism>
<dbReference type="PRINTS" id="PR00727">
    <property type="entry name" value="LEADERPTASE"/>
</dbReference>
<proteinExistence type="inferred from homology"/>
<evidence type="ECO:0000256" key="11">
    <source>
        <dbReference type="PIRSR" id="PIRSR600223-1"/>
    </source>
</evidence>
<comment type="similarity">
    <text evidence="3 13">Belongs to the peptidase S26 family.</text>
</comment>
<dbReference type="InterPro" id="IPR019533">
    <property type="entry name" value="Peptidase_S26"/>
</dbReference>
<keyword evidence="7" id="KW-0812">Transmembrane</keyword>
<evidence type="ECO:0000256" key="5">
    <source>
        <dbReference type="ARBA" id="ARBA00022475"/>
    </source>
</evidence>
<dbReference type="InterPro" id="IPR019756">
    <property type="entry name" value="Pept_S26A_signal_pept_1_Ser-AS"/>
</dbReference>
<accession>A0A562QEF8</accession>
<dbReference type="PROSITE" id="PS00760">
    <property type="entry name" value="SPASE_I_2"/>
    <property type="match status" value="1"/>
</dbReference>
<dbReference type="InterPro" id="IPR019757">
    <property type="entry name" value="Pept_S26A_signal_pept_1_Lys-AS"/>
</dbReference>
<dbReference type="PANTHER" id="PTHR43390">
    <property type="entry name" value="SIGNAL PEPTIDASE I"/>
    <property type="match status" value="1"/>
</dbReference>
<evidence type="ECO:0000256" key="3">
    <source>
        <dbReference type="ARBA" id="ARBA00009370"/>
    </source>
</evidence>
<evidence type="ECO:0000256" key="8">
    <source>
        <dbReference type="ARBA" id="ARBA00022801"/>
    </source>
</evidence>
<dbReference type="Proteomes" id="UP000315711">
    <property type="component" value="Unassembled WGS sequence"/>
</dbReference>
<dbReference type="CDD" id="cd06530">
    <property type="entry name" value="S26_SPase_I"/>
    <property type="match status" value="1"/>
</dbReference>
<dbReference type="RefSeq" id="WP_242009829.1">
    <property type="nucleotide sequence ID" value="NZ_VLKZ01000007.1"/>
</dbReference>
<dbReference type="GO" id="GO:0006465">
    <property type="term" value="P:signal peptide processing"/>
    <property type="evidence" value="ECO:0007669"/>
    <property type="project" value="InterPro"/>
</dbReference>
<evidence type="ECO:0000313" key="15">
    <source>
        <dbReference type="EMBL" id="TWI55138.1"/>
    </source>
</evidence>
<evidence type="ECO:0000256" key="10">
    <source>
        <dbReference type="ARBA" id="ARBA00023136"/>
    </source>
</evidence>
<keyword evidence="8 12" id="KW-0378">Hydrolase</keyword>
<feature type="active site" evidence="11">
    <location>
        <position position="80"/>
    </location>
</feature>
<keyword evidence="10" id="KW-0472">Membrane</keyword>
<dbReference type="PROSITE" id="PS00761">
    <property type="entry name" value="SPASE_I_3"/>
    <property type="match status" value="1"/>
</dbReference>
<evidence type="ECO:0000256" key="12">
    <source>
        <dbReference type="RuleBase" id="RU003993"/>
    </source>
</evidence>
<name>A0A562QEF8_9BACI</name>
<feature type="active site" evidence="11">
    <location>
        <position position="39"/>
    </location>
</feature>
<comment type="caution">
    <text evidence="15">The sequence shown here is derived from an EMBL/GenBank/DDBJ whole genome shotgun (WGS) entry which is preliminary data.</text>
</comment>
<gene>
    <name evidence="15" type="ORF">IQ10_02685</name>
</gene>
<dbReference type="InterPro" id="IPR019758">
    <property type="entry name" value="Pept_S26A_signal_pept_1_CS"/>
</dbReference>
<evidence type="ECO:0000256" key="2">
    <source>
        <dbReference type="ARBA" id="ARBA00004401"/>
    </source>
</evidence>
<feature type="domain" description="Peptidase S26" evidence="14">
    <location>
        <begin position="9"/>
        <end position="174"/>
    </location>
</feature>
<dbReference type="EMBL" id="VLKZ01000007">
    <property type="protein sequence ID" value="TWI55138.1"/>
    <property type="molecule type" value="Genomic_DNA"/>
</dbReference>
<dbReference type="SUPFAM" id="SSF51306">
    <property type="entry name" value="LexA/Signal peptidase"/>
    <property type="match status" value="1"/>
</dbReference>
<reference evidence="15 16" key="1">
    <citation type="journal article" date="2015" name="Stand. Genomic Sci.">
        <title>Genomic Encyclopedia of Bacterial and Archaeal Type Strains, Phase III: the genomes of soil and plant-associated and newly described type strains.</title>
        <authorList>
            <person name="Whitman W.B."/>
            <person name="Woyke T."/>
            <person name="Klenk H.P."/>
            <person name="Zhou Y."/>
            <person name="Lilburn T.G."/>
            <person name="Beck B.J."/>
            <person name="De Vos P."/>
            <person name="Vandamme P."/>
            <person name="Eisen J.A."/>
            <person name="Garrity G."/>
            <person name="Hugenholtz P."/>
            <person name="Kyrpides N.C."/>
        </authorList>
    </citation>
    <scope>NUCLEOTIDE SEQUENCE [LARGE SCALE GENOMIC DNA]</scope>
    <source>
        <strain evidence="15 16">CGMCC 1.10116</strain>
    </source>
</reference>
<comment type="catalytic activity">
    <reaction evidence="1 12">
        <text>Cleavage of hydrophobic, N-terminal signal or leader sequences from secreted and periplasmic proteins.</text>
        <dbReference type="EC" id="3.4.21.89"/>
    </reaction>
</comment>
<keyword evidence="16" id="KW-1185">Reference proteome</keyword>
<evidence type="ECO:0000256" key="7">
    <source>
        <dbReference type="ARBA" id="ARBA00022692"/>
    </source>
</evidence>
<dbReference type="EC" id="3.4.21.89" evidence="4 12"/>
<dbReference type="PANTHER" id="PTHR43390:SF8">
    <property type="entry name" value="SIGNAL PEPTIDASE I"/>
    <property type="match status" value="1"/>
</dbReference>
<evidence type="ECO:0000256" key="9">
    <source>
        <dbReference type="ARBA" id="ARBA00022989"/>
    </source>
</evidence>
<evidence type="ECO:0000256" key="4">
    <source>
        <dbReference type="ARBA" id="ARBA00013208"/>
    </source>
</evidence>
<dbReference type="InterPro" id="IPR000223">
    <property type="entry name" value="Pept_S26A_signal_pept_1"/>
</dbReference>
<dbReference type="FunFam" id="2.10.109.10:FF:000008">
    <property type="entry name" value="Signal peptidase I"/>
    <property type="match status" value="1"/>
</dbReference>
<evidence type="ECO:0000256" key="1">
    <source>
        <dbReference type="ARBA" id="ARBA00000677"/>
    </source>
</evidence>